<evidence type="ECO:0000313" key="4">
    <source>
        <dbReference type="Proteomes" id="UP000237983"/>
    </source>
</evidence>
<keyword evidence="2" id="KW-0472">Membrane</keyword>
<keyword evidence="4" id="KW-1185">Reference proteome</keyword>
<comment type="caution">
    <text evidence="3">The sequence shown here is derived from an EMBL/GenBank/DDBJ whole genome shotgun (WGS) entry which is preliminary data.</text>
</comment>
<dbReference type="RefSeq" id="WP_181243410.1">
    <property type="nucleotide sequence ID" value="NZ_PVTL01000006.1"/>
</dbReference>
<protein>
    <submittedName>
        <fullName evidence="3">Uncharacterized protein</fullName>
    </submittedName>
</protein>
<dbReference type="Proteomes" id="UP000237983">
    <property type="component" value="Unassembled WGS sequence"/>
</dbReference>
<accession>A0A2T0VB96</accession>
<sequence length="100" mass="11048">MPEEFWANAAFSITPTILVGLIFWFTMRGIFRADRTERRVYAEVEAEERARMGMPPAAVSDPATTPAPAPPPLSQCRPRSGVGPLGQHRPSRYSFTRASG</sequence>
<proteinExistence type="predicted"/>
<dbReference type="AlphaFoldDB" id="A0A2T0VB96"/>
<feature type="transmembrane region" description="Helical" evidence="2">
    <location>
        <begin position="6"/>
        <end position="25"/>
    </location>
</feature>
<keyword evidence="2" id="KW-1133">Transmembrane helix</keyword>
<organism evidence="3 4">
    <name type="scientific">Glaciihabitans tibetensis</name>
    <dbReference type="NCBI Taxonomy" id="1266600"/>
    <lineage>
        <taxon>Bacteria</taxon>
        <taxon>Bacillati</taxon>
        <taxon>Actinomycetota</taxon>
        <taxon>Actinomycetes</taxon>
        <taxon>Micrococcales</taxon>
        <taxon>Microbacteriaceae</taxon>
        <taxon>Glaciihabitans</taxon>
    </lineage>
</organism>
<evidence type="ECO:0000313" key="3">
    <source>
        <dbReference type="EMBL" id="PRY67441.1"/>
    </source>
</evidence>
<name>A0A2T0VB96_9MICO</name>
<evidence type="ECO:0000256" key="2">
    <source>
        <dbReference type="SAM" id="Phobius"/>
    </source>
</evidence>
<reference evidence="3 4" key="1">
    <citation type="submission" date="2018-03" db="EMBL/GenBank/DDBJ databases">
        <title>Genomic Encyclopedia of Type Strains, Phase III (KMG-III): the genomes of soil and plant-associated and newly described type strains.</title>
        <authorList>
            <person name="Whitman W."/>
        </authorList>
    </citation>
    <scope>NUCLEOTIDE SEQUENCE [LARGE SCALE GENOMIC DNA]</scope>
    <source>
        <strain evidence="3 4">CGMCC 1.12484</strain>
    </source>
</reference>
<dbReference type="EMBL" id="PVTL01000006">
    <property type="protein sequence ID" value="PRY67441.1"/>
    <property type="molecule type" value="Genomic_DNA"/>
</dbReference>
<feature type="compositionally biased region" description="Low complexity" evidence="1">
    <location>
        <begin position="55"/>
        <end position="64"/>
    </location>
</feature>
<keyword evidence="2" id="KW-0812">Transmembrane</keyword>
<gene>
    <name evidence="3" type="ORF">B0I08_10647</name>
</gene>
<evidence type="ECO:0000256" key="1">
    <source>
        <dbReference type="SAM" id="MobiDB-lite"/>
    </source>
</evidence>
<feature type="region of interest" description="Disordered" evidence="1">
    <location>
        <begin position="52"/>
        <end position="100"/>
    </location>
</feature>